<dbReference type="SUPFAM" id="SSF52980">
    <property type="entry name" value="Restriction endonuclease-like"/>
    <property type="match status" value="1"/>
</dbReference>
<keyword evidence="3" id="KW-0255">Endonuclease</keyword>
<dbReference type="InterPro" id="IPR011335">
    <property type="entry name" value="Restrct_endonuc-II-like"/>
</dbReference>
<evidence type="ECO:0000313" key="3">
    <source>
        <dbReference type="EMBL" id="MBD2150948.1"/>
    </source>
</evidence>
<keyword evidence="4" id="KW-1185">Reference proteome</keyword>
<evidence type="ECO:0000259" key="2">
    <source>
        <dbReference type="Pfam" id="PF05685"/>
    </source>
</evidence>
<keyword evidence="3" id="KW-0540">Nuclease</keyword>
<gene>
    <name evidence="3" type="ORF">H6F44_12585</name>
</gene>
<dbReference type="InterPro" id="IPR012296">
    <property type="entry name" value="Nuclease_put_TT1808"/>
</dbReference>
<dbReference type="CDD" id="cd06260">
    <property type="entry name" value="DUF820-like"/>
    <property type="match status" value="1"/>
</dbReference>
<organism evidence="3 4">
    <name type="scientific">Pseudanabaena cinerea FACHB-1277</name>
    <dbReference type="NCBI Taxonomy" id="2949581"/>
    <lineage>
        <taxon>Bacteria</taxon>
        <taxon>Bacillati</taxon>
        <taxon>Cyanobacteriota</taxon>
        <taxon>Cyanophyceae</taxon>
        <taxon>Pseudanabaenales</taxon>
        <taxon>Pseudanabaenaceae</taxon>
        <taxon>Pseudanabaena</taxon>
        <taxon>Pseudanabaena cinerea</taxon>
    </lineage>
</organism>
<dbReference type="PANTHER" id="PTHR33352:SF3">
    <property type="entry name" value="SLR1612 PROTEIN"/>
    <property type="match status" value="1"/>
</dbReference>
<comment type="caution">
    <text evidence="3">The sequence shown here is derived from an EMBL/GenBank/DDBJ whole genome shotgun (WGS) entry which is preliminary data.</text>
</comment>
<accession>A0A926Z6M9</accession>
<name>A0A926Z6M9_9CYAN</name>
<reference evidence="3" key="2">
    <citation type="submission" date="2020-08" db="EMBL/GenBank/DDBJ databases">
        <authorList>
            <person name="Chen M."/>
            <person name="Teng W."/>
            <person name="Zhao L."/>
            <person name="Hu C."/>
            <person name="Zhou Y."/>
            <person name="Han B."/>
            <person name="Song L."/>
            <person name="Shu W."/>
        </authorList>
    </citation>
    <scope>NUCLEOTIDE SEQUENCE</scope>
    <source>
        <strain evidence="3">FACHB-1277</strain>
    </source>
</reference>
<evidence type="ECO:0000256" key="1">
    <source>
        <dbReference type="SAM" id="Coils"/>
    </source>
</evidence>
<dbReference type="EMBL" id="JACJPY010000037">
    <property type="protein sequence ID" value="MBD2150948.1"/>
    <property type="molecule type" value="Genomic_DNA"/>
</dbReference>
<keyword evidence="3" id="KW-0378">Hydrolase</keyword>
<sequence>MTISGESLADASCRKLITRIELPDEDFEPMPEGDIQRRNLSYATEALKLWFEKQQNVYVSGNLFIRYEQDLVEKRVAPDIFVVFGMSKEDRVSYTIGEDGGKAPDFVLEVISRGTRTKDRKQNPLIYKYLGVKEYFQYDPSIQILKPSALNGVRLEHGEYVAIASSVLADGTLALHSEVLGLDLHLYPSLNFRFFDPISNQMLRSYAEAEHDRSIAELERLYEQQARREAEVIAEQERLAKQQAEAIAEQERLVALQERNKNEKLAAYLRSLGINPDDI</sequence>
<evidence type="ECO:0000313" key="4">
    <source>
        <dbReference type="Proteomes" id="UP000631421"/>
    </source>
</evidence>
<dbReference type="Pfam" id="PF05685">
    <property type="entry name" value="Uma2"/>
    <property type="match status" value="1"/>
</dbReference>
<dbReference type="AlphaFoldDB" id="A0A926Z6M9"/>
<feature type="coiled-coil region" evidence="1">
    <location>
        <begin position="215"/>
        <end position="260"/>
    </location>
</feature>
<feature type="domain" description="Putative restriction endonuclease" evidence="2">
    <location>
        <begin position="18"/>
        <end position="161"/>
    </location>
</feature>
<dbReference type="RefSeq" id="WP_190351310.1">
    <property type="nucleotide sequence ID" value="NZ_JACJPY010000037.1"/>
</dbReference>
<dbReference type="Gene3D" id="3.90.1570.10">
    <property type="entry name" value="tt1808, chain A"/>
    <property type="match status" value="1"/>
</dbReference>
<reference evidence="3" key="1">
    <citation type="journal article" date="2015" name="ISME J.">
        <title>Draft Genome Sequence of Streptomyces incarnatus NRRL8089, which Produces the Nucleoside Antibiotic Sinefungin.</title>
        <authorList>
            <person name="Oshima K."/>
            <person name="Hattori M."/>
            <person name="Shimizu H."/>
            <person name="Fukuda K."/>
            <person name="Nemoto M."/>
            <person name="Inagaki K."/>
            <person name="Tamura T."/>
        </authorList>
    </citation>
    <scope>NUCLEOTIDE SEQUENCE</scope>
    <source>
        <strain evidence="3">FACHB-1277</strain>
    </source>
</reference>
<dbReference type="Proteomes" id="UP000631421">
    <property type="component" value="Unassembled WGS sequence"/>
</dbReference>
<dbReference type="PANTHER" id="PTHR33352">
    <property type="entry name" value="SLR1095 PROTEIN"/>
    <property type="match status" value="1"/>
</dbReference>
<proteinExistence type="predicted"/>
<dbReference type="GO" id="GO:0004519">
    <property type="term" value="F:endonuclease activity"/>
    <property type="evidence" value="ECO:0007669"/>
    <property type="project" value="UniProtKB-KW"/>
</dbReference>
<dbReference type="InterPro" id="IPR008538">
    <property type="entry name" value="Uma2"/>
</dbReference>
<protein>
    <submittedName>
        <fullName evidence="3">Uma2 family endonuclease</fullName>
    </submittedName>
</protein>
<keyword evidence="1" id="KW-0175">Coiled coil</keyword>